<evidence type="ECO:0000313" key="4">
    <source>
        <dbReference type="Proteomes" id="UP000245916"/>
    </source>
</evidence>
<organism evidence="3 4">
    <name type="scientific">Allosphingosinicella humi</name>
    <dbReference type="NCBI Taxonomy" id="2068657"/>
    <lineage>
        <taxon>Bacteria</taxon>
        <taxon>Pseudomonadati</taxon>
        <taxon>Pseudomonadota</taxon>
        <taxon>Alphaproteobacteria</taxon>
        <taxon>Sphingomonadales</taxon>
        <taxon>Sphingomonadaceae</taxon>
        <taxon>Allosphingosinicella</taxon>
    </lineage>
</organism>
<dbReference type="PANTHER" id="PTHR38590:SF1">
    <property type="entry name" value="BLL0828 PROTEIN"/>
    <property type="match status" value="1"/>
</dbReference>
<gene>
    <name evidence="3" type="ORF">DF286_02380</name>
</gene>
<name>A0A2U2J0I8_9SPHN</name>
<keyword evidence="4" id="KW-1185">Reference proteome</keyword>
<dbReference type="InterPro" id="IPR007569">
    <property type="entry name" value="DUF559"/>
</dbReference>
<sequence>MKRRIPKRLTDRARDLRNNATPQERILWRLLSRYRPKFTRQLSIPPFVADLACREARLVVEIDGSQHMDSKADEGRTVRLQSEGWTVIRFWNSDVNENPEGVAEAILSKAAECLGGTHPRPLPSREGRKRRRRFE</sequence>
<reference evidence="3 4" key="1">
    <citation type="submission" date="2018-05" db="EMBL/GenBank/DDBJ databases">
        <title>Genome of Sphingosinicella humi QZX222.</title>
        <authorList>
            <person name="Qiao Z."/>
            <person name="Wang G."/>
        </authorList>
    </citation>
    <scope>NUCLEOTIDE SEQUENCE [LARGE SCALE GENOMIC DNA]</scope>
    <source>
        <strain evidence="3 4">QZX222</strain>
    </source>
</reference>
<dbReference type="AlphaFoldDB" id="A0A2U2J0I8"/>
<dbReference type="Gene3D" id="3.40.960.10">
    <property type="entry name" value="VSR Endonuclease"/>
    <property type="match status" value="1"/>
</dbReference>
<dbReference type="EMBL" id="QFFF01000001">
    <property type="protein sequence ID" value="PWG01848.1"/>
    <property type="molecule type" value="Genomic_DNA"/>
</dbReference>
<dbReference type="OrthoDB" id="9798754at2"/>
<accession>A0A2U2J0I8</accession>
<dbReference type="InterPro" id="IPR011335">
    <property type="entry name" value="Restrct_endonuc-II-like"/>
</dbReference>
<dbReference type="CDD" id="cd01038">
    <property type="entry name" value="Endonuclease_DUF559"/>
    <property type="match status" value="1"/>
</dbReference>
<dbReference type="PANTHER" id="PTHR38590">
    <property type="entry name" value="BLL0828 PROTEIN"/>
    <property type="match status" value="1"/>
</dbReference>
<dbReference type="Proteomes" id="UP000245916">
    <property type="component" value="Unassembled WGS sequence"/>
</dbReference>
<comment type="caution">
    <text evidence="3">The sequence shown here is derived from an EMBL/GenBank/DDBJ whole genome shotgun (WGS) entry which is preliminary data.</text>
</comment>
<protein>
    <recommendedName>
        <fullName evidence="2">DUF559 domain-containing protein</fullName>
    </recommendedName>
</protein>
<evidence type="ECO:0000256" key="1">
    <source>
        <dbReference type="SAM" id="MobiDB-lite"/>
    </source>
</evidence>
<dbReference type="SUPFAM" id="SSF52980">
    <property type="entry name" value="Restriction endonuclease-like"/>
    <property type="match status" value="1"/>
</dbReference>
<feature type="region of interest" description="Disordered" evidence="1">
    <location>
        <begin position="114"/>
        <end position="135"/>
    </location>
</feature>
<evidence type="ECO:0000313" key="3">
    <source>
        <dbReference type="EMBL" id="PWG01848.1"/>
    </source>
</evidence>
<dbReference type="InterPro" id="IPR047216">
    <property type="entry name" value="Endonuclease_DUF559_bact"/>
</dbReference>
<dbReference type="Pfam" id="PF04480">
    <property type="entry name" value="DUF559"/>
    <property type="match status" value="1"/>
</dbReference>
<proteinExistence type="predicted"/>
<feature type="domain" description="DUF559" evidence="2">
    <location>
        <begin position="8"/>
        <end position="109"/>
    </location>
</feature>
<dbReference type="RefSeq" id="WP_109269987.1">
    <property type="nucleotide sequence ID" value="NZ_QFFF01000001.1"/>
</dbReference>
<evidence type="ECO:0000259" key="2">
    <source>
        <dbReference type="Pfam" id="PF04480"/>
    </source>
</evidence>